<evidence type="ECO:0000313" key="2">
    <source>
        <dbReference type="EMBL" id="WFD36991.1"/>
    </source>
</evidence>
<accession>A0AAF0JDJ2</accession>
<organism evidence="2 3">
    <name type="scientific">Malassezia cuniculi</name>
    <dbReference type="NCBI Taxonomy" id="948313"/>
    <lineage>
        <taxon>Eukaryota</taxon>
        <taxon>Fungi</taxon>
        <taxon>Dikarya</taxon>
        <taxon>Basidiomycota</taxon>
        <taxon>Ustilaginomycotina</taxon>
        <taxon>Malasseziomycetes</taxon>
        <taxon>Malasseziales</taxon>
        <taxon>Malasseziaceae</taxon>
        <taxon>Malassezia</taxon>
    </lineage>
</organism>
<feature type="compositionally biased region" description="Polar residues" evidence="1">
    <location>
        <begin position="155"/>
        <end position="171"/>
    </location>
</feature>
<evidence type="ECO:0000313" key="3">
    <source>
        <dbReference type="Proteomes" id="UP001219933"/>
    </source>
</evidence>
<protein>
    <submittedName>
        <fullName evidence="2">Uncharacterized protein</fullName>
    </submittedName>
</protein>
<keyword evidence="3" id="KW-1185">Reference proteome</keyword>
<evidence type="ECO:0000256" key="1">
    <source>
        <dbReference type="SAM" id="MobiDB-lite"/>
    </source>
</evidence>
<sequence length="442" mass="48019">MLTRTESHPESPVYTKASAIAEAMDHSSDASSIQRGSVLTRIRRWRVDEVEPEEPVPTTQLGSVPAPGRRWSLPGFRAKRQPQEALPITPERNTNAHATAVPPQPVRGSPRGLLTAGKGSPTPTRGRARPLDMLLSMSRSRSGRVDDVFIDSPSDKSPGSQSPPQRATTPHSVPRVPVRRIPHQSVSSADASGIAAVCADPNALGARLEQRIKTLKYLRKVISGNEAYLYRTTLSAAAYRAVHTPEELDAWAHGNVRIGMALGSILELDSAGAVRAAALEAVQIKSDEQPQIPFAVDVVLTLQTMLHVLEQLYQKLHSWTPDADVDTCTHIAHTDEQLKTIIRRTAKELASVARGIYAAELDSWDRAVQSDAFVWECLSSSGIADAISAPLVPRKSNPQLPHRRSMPLVSRKSAQPTASVSLFARGDTRGLRVSRSATPLRP</sequence>
<dbReference type="PANTHER" id="PTHR37332">
    <property type="entry name" value="EXPRESSED PROTEIN"/>
    <property type="match status" value="1"/>
</dbReference>
<dbReference type="Proteomes" id="UP001219933">
    <property type="component" value="Chromosome 6"/>
</dbReference>
<feature type="region of interest" description="Disordered" evidence="1">
    <location>
        <begin position="394"/>
        <end position="419"/>
    </location>
</feature>
<name>A0AAF0JDJ2_9BASI</name>
<dbReference type="PANTHER" id="PTHR37332:SF1">
    <property type="entry name" value="ELMO DOMAIN-CONTAINING PROTEIN"/>
    <property type="match status" value="1"/>
</dbReference>
<dbReference type="EMBL" id="CP119882">
    <property type="protein sequence ID" value="WFD36991.1"/>
    <property type="molecule type" value="Genomic_DNA"/>
</dbReference>
<proteinExistence type="predicted"/>
<reference evidence="2" key="1">
    <citation type="submission" date="2023-03" db="EMBL/GenBank/DDBJ databases">
        <title>Mating type loci evolution in Malassezia.</title>
        <authorList>
            <person name="Coelho M.A."/>
        </authorList>
    </citation>
    <scope>NUCLEOTIDE SEQUENCE</scope>
    <source>
        <strain evidence="2">CBS 11721</strain>
    </source>
</reference>
<feature type="region of interest" description="Disordered" evidence="1">
    <location>
        <begin position="50"/>
        <end position="177"/>
    </location>
</feature>
<gene>
    <name evidence="2" type="ORF">MCUN1_003883</name>
</gene>
<dbReference type="AlphaFoldDB" id="A0AAF0JDJ2"/>